<feature type="region of interest" description="Disordered" evidence="1">
    <location>
        <begin position="34"/>
        <end position="290"/>
    </location>
</feature>
<gene>
    <name evidence="2" type="ORF">JY572_08680</name>
</gene>
<feature type="compositionally biased region" description="Gly residues" evidence="1">
    <location>
        <begin position="227"/>
        <end position="236"/>
    </location>
</feature>
<feature type="compositionally biased region" description="Basic and acidic residues" evidence="1">
    <location>
        <begin position="272"/>
        <end position="290"/>
    </location>
</feature>
<evidence type="ECO:0000313" key="3">
    <source>
        <dbReference type="Proteomes" id="UP000663090"/>
    </source>
</evidence>
<reference evidence="2 3" key="1">
    <citation type="submission" date="2021-02" db="EMBL/GenBank/DDBJ databases">
        <title>De Novo genome assembly of isolated myxobacteria.</title>
        <authorList>
            <person name="Stevens D.C."/>
        </authorList>
    </citation>
    <scope>NUCLEOTIDE SEQUENCE [LARGE SCALE GENOMIC DNA]</scope>
    <source>
        <strain evidence="2 3">SCHIC003</strain>
    </source>
</reference>
<dbReference type="EMBL" id="CP071091">
    <property type="protein sequence ID" value="QSQ16105.1"/>
    <property type="molecule type" value="Genomic_DNA"/>
</dbReference>
<feature type="compositionally biased region" description="Basic and acidic residues" evidence="1">
    <location>
        <begin position="175"/>
        <end position="220"/>
    </location>
</feature>
<sequence>MDAVEEAEGGLDFTKLDAEAADLHLEVGAAEELERAVGEPADEVTGAVEASARSGAERVRNEALSGEVRAVEVAPGKAVAADEELAGEAGRKGEERGVEDEGGGVGERGADGDGAREGVAVAEGEGGGEGGVLGGPVAVDEEVAWGETREVLADARRRKGVTTGEELGDGGESGGLERSHLLEESGRQPERGDALLEEERSELVEGESVRRSEDELRAVEEGPPDFEGGGVEGDGGCMEPDVGGGEADEGRRDEASDAAVRNADTLGHARGARGEHDVGEVLAGARERQG</sequence>
<name>A0ABX7NES5_9BACT</name>
<evidence type="ECO:0000256" key="1">
    <source>
        <dbReference type="SAM" id="MobiDB-lite"/>
    </source>
</evidence>
<keyword evidence="3" id="KW-1185">Reference proteome</keyword>
<evidence type="ECO:0000313" key="2">
    <source>
        <dbReference type="EMBL" id="QSQ16105.1"/>
    </source>
</evidence>
<dbReference type="Proteomes" id="UP000663090">
    <property type="component" value="Chromosome"/>
</dbReference>
<protein>
    <submittedName>
        <fullName evidence="2">Uncharacterized protein</fullName>
    </submittedName>
</protein>
<accession>A0ABX7NES5</accession>
<proteinExistence type="predicted"/>
<feature type="compositionally biased region" description="Gly residues" evidence="1">
    <location>
        <begin position="124"/>
        <end position="134"/>
    </location>
</feature>
<organism evidence="2 3">
    <name type="scientific">Myxococcus landrumensis</name>
    <dbReference type="NCBI Taxonomy" id="2813577"/>
    <lineage>
        <taxon>Bacteria</taxon>
        <taxon>Pseudomonadati</taxon>
        <taxon>Myxococcota</taxon>
        <taxon>Myxococcia</taxon>
        <taxon>Myxococcales</taxon>
        <taxon>Cystobacterineae</taxon>
        <taxon>Myxococcaceae</taxon>
        <taxon>Myxococcus</taxon>
    </lineage>
</organism>